<feature type="domain" description="PiggyBac transposable element-derived protein" evidence="1">
    <location>
        <begin position="74"/>
        <end position="165"/>
    </location>
</feature>
<dbReference type="OrthoDB" id="6077919at2759"/>
<dbReference type="PANTHER" id="PTHR46599">
    <property type="entry name" value="PIGGYBAC TRANSPOSABLE ELEMENT-DERIVED PROTEIN 4"/>
    <property type="match status" value="1"/>
</dbReference>
<evidence type="ECO:0000313" key="3">
    <source>
        <dbReference type="Proteomes" id="UP000801492"/>
    </source>
</evidence>
<name>A0A8K0DIJ3_IGNLU</name>
<sequence>MLKPEEEIEIQINYRPLDLFKLWLPTLQDSYIAYKNLTVDEQLLTFRGRCPLKQFISEKYGKEKFNIAWRDVYSTIFGYQDKTMLAFYCPKKGKIVTLLLTMHDSSQISETEKKKLQMIIDYNKRMSGVDTMDKLVRTYTVKRQAKKWPVTVFYNMIDINVLNTYIIWCHLNEDWRIKKVINDKTFSCS</sequence>
<dbReference type="EMBL" id="VTPC01000913">
    <property type="protein sequence ID" value="KAF2903873.1"/>
    <property type="molecule type" value="Genomic_DNA"/>
</dbReference>
<dbReference type="Pfam" id="PF13843">
    <property type="entry name" value="DDE_Tnp_1_7"/>
    <property type="match status" value="1"/>
</dbReference>
<dbReference type="PANTHER" id="PTHR46599:SF6">
    <property type="entry name" value="DUAL SPECIFICITY PHOSPHATASE 26"/>
    <property type="match status" value="1"/>
</dbReference>
<organism evidence="2 3">
    <name type="scientific">Ignelater luminosus</name>
    <name type="common">Cucubano</name>
    <name type="synonym">Pyrophorus luminosus</name>
    <dbReference type="NCBI Taxonomy" id="2038154"/>
    <lineage>
        <taxon>Eukaryota</taxon>
        <taxon>Metazoa</taxon>
        <taxon>Ecdysozoa</taxon>
        <taxon>Arthropoda</taxon>
        <taxon>Hexapoda</taxon>
        <taxon>Insecta</taxon>
        <taxon>Pterygota</taxon>
        <taxon>Neoptera</taxon>
        <taxon>Endopterygota</taxon>
        <taxon>Coleoptera</taxon>
        <taxon>Polyphaga</taxon>
        <taxon>Elateriformia</taxon>
        <taxon>Elateroidea</taxon>
        <taxon>Elateridae</taxon>
        <taxon>Agrypninae</taxon>
        <taxon>Pyrophorini</taxon>
        <taxon>Ignelater</taxon>
    </lineage>
</organism>
<accession>A0A8K0DIJ3</accession>
<evidence type="ECO:0000259" key="1">
    <source>
        <dbReference type="Pfam" id="PF13843"/>
    </source>
</evidence>
<protein>
    <recommendedName>
        <fullName evidence="1">PiggyBac transposable element-derived protein domain-containing protein</fullName>
    </recommendedName>
</protein>
<evidence type="ECO:0000313" key="2">
    <source>
        <dbReference type="EMBL" id="KAF2903873.1"/>
    </source>
</evidence>
<dbReference type="Proteomes" id="UP000801492">
    <property type="component" value="Unassembled WGS sequence"/>
</dbReference>
<proteinExistence type="predicted"/>
<dbReference type="AlphaFoldDB" id="A0A8K0DIJ3"/>
<gene>
    <name evidence="2" type="ORF">ILUMI_02291</name>
</gene>
<reference evidence="2" key="1">
    <citation type="submission" date="2019-08" db="EMBL/GenBank/DDBJ databases">
        <title>The genome of the North American firefly Photinus pyralis.</title>
        <authorList>
            <consortium name="Photinus pyralis genome working group"/>
            <person name="Fallon T.R."/>
            <person name="Sander Lower S.E."/>
            <person name="Weng J.-K."/>
        </authorList>
    </citation>
    <scope>NUCLEOTIDE SEQUENCE</scope>
    <source>
        <strain evidence="2">TRF0915ILg1</strain>
        <tissue evidence="2">Whole body</tissue>
    </source>
</reference>
<dbReference type="InterPro" id="IPR029526">
    <property type="entry name" value="PGBD"/>
</dbReference>
<keyword evidence="3" id="KW-1185">Reference proteome</keyword>
<comment type="caution">
    <text evidence="2">The sequence shown here is derived from an EMBL/GenBank/DDBJ whole genome shotgun (WGS) entry which is preliminary data.</text>
</comment>